<dbReference type="GO" id="GO:0045087">
    <property type="term" value="P:innate immune response"/>
    <property type="evidence" value="ECO:0007669"/>
    <property type="project" value="UniProtKB-KW"/>
</dbReference>
<dbReference type="SMART" id="SM00369">
    <property type="entry name" value="LRR_TYP"/>
    <property type="match status" value="14"/>
</dbReference>
<keyword evidence="9" id="KW-0391">Immunity</keyword>
<dbReference type="Ensembl" id="ENSEEET00000027134.2">
    <property type="protein sequence ID" value="ENSEEEP00000026827.2"/>
    <property type="gene ID" value="ENSEEEG00000012948.2"/>
</dbReference>
<evidence type="ECO:0000256" key="1">
    <source>
        <dbReference type="ARBA" id="ARBA00004177"/>
    </source>
</evidence>
<reference evidence="20" key="4">
    <citation type="submission" date="2025-08" db="UniProtKB">
        <authorList>
            <consortium name="Ensembl"/>
        </authorList>
    </citation>
    <scope>IDENTIFICATION</scope>
</reference>
<comment type="subcellular location">
    <subcellularLocation>
        <location evidence="15">Endomembrane system</location>
        <topology evidence="15">Single-pass type I membrane protein</topology>
    </subcellularLocation>
    <subcellularLocation>
        <location evidence="1">Endosome</location>
    </subcellularLocation>
</comment>
<reference evidence="20" key="5">
    <citation type="submission" date="2025-09" db="UniProtKB">
        <authorList>
            <consortium name="Ensembl"/>
        </authorList>
    </citation>
    <scope>IDENTIFICATION</scope>
</reference>
<dbReference type="AlphaFoldDB" id="A0A4W4FR20"/>
<dbReference type="SUPFAM" id="SSF52058">
    <property type="entry name" value="L domain-like"/>
    <property type="match status" value="1"/>
</dbReference>
<evidence type="ECO:0000256" key="10">
    <source>
        <dbReference type="ARBA" id="ARBA00022989"/>
    </source>
</evidence>
<evidence type="ECO:0000256" key="12">
    <source>
        <dbReference type="ARBA" id="ARBA00023170"/>
    </source>
</evidence>
<evidence type="ECO:0000256" key="16">
    <source>
        <dbReference type="SAM" id="MobiDB-lite"/>
    </source>
</evidence>
<dbReference type="Gene3D" id="3.40.50.10140">
    <property type="entry name" value="Toll/interleukin-1 receptor homology (TIR) domain"/>
    <property type="match status" value="1"/>
</dbReference>
<dbReference type="InterPro" id="IPR000157">
    <property type="entry name" value="TIR_dom"/>
</dbReference>
<dbReference type="Pfam" id="PF13306">
    <property type="entry name" value="LRR_5"/>
    <property type="match status" value="1"/>
</dbReference>
<dbReference type="SUPFAM" id="SSF52047">
    <property type="entry name" value="RNI-like"/>
    <property type="match status" value="1"/>
</dbReference>
<dbReference type="InterPro" id="IPR026906">
    <property type="entry name" value="LRR_5"/>
</dbReference>
<keyword evidence="7" id="KW-0677">Repeat</keyword>
<dbReference type="Gene3D" id="3.80.10.10">
    <property type="entry name" value="Ribonuclease Inhibitor"/>
    <property type="match status" value="1"/>
</dbReference>
<keyword evidence="11 17" id="KW-0472">Membrane</keyword>
<reference evidence="21" key="1">
    <citation type="journal article" date="2014" name="Science">
        <title>Nonhuman genetics. Genomic basis for the convergent evolution of electric organs.</title>
        <authorList>
            <person name="Gallant J.R."/>
            <person name="Traeger L.L."/>
            <person name="Volkening J.D."/>
            <person name="Moffett H."/>
            <person name="Chen P.H."/>
            <person name="Novina C.D."/>
            <person name="Phillips G.N.Jr."/>
            <person name="Anand R."/>
            <person name="Wells G.B."/>
            <person name="Pinch M."/>
            <person name="Guth R."/>
            <person name="Unguez G.A."/>
            <person name="Albert J.S."/>
            <person name="Zakon H.H."/>
            <person name="Samanta M.P."/>
            <person name="Sussman M.R."/>
        </authorList>
    </citation>
    <scope>NUCLEOTIDE SEQUENCE [LARGE SCALE GENOMIC DNA]</scope>
</reference>
<protein>
    <recommendedName>
        <fullName evidence="19">TIR domain-containing protein</fullName>
    </recommendedName>
</protein>
<dbReference type="InterPro" id="IPR035897">
    <property type="entry name" value="Toll_tir_struct_dom_sf"/>
</dbReference>
<dbReference type="GO" id="GO:0005768">
    <property type="term" value="C:endosome"/>
    <property type="evidence" value="ECO:0007669"/>
    <property type="project" value="UniProtKB-SubCell"/>
</dbReference>
<feature type="region of interest" description="Disordered" evidence="16">
    <location>
        <begin position="432"/>
        <end position="452"/>
    </location>
</feature>
<dbReference type="GeneTree" id="ENSGT00940000163875"/>
<dbReference type="PRINTS" id="PR01537">
    <property type="entry name" value="INTRLKN1R1F"/>
</dbReference>
<proteinExistence type="inferred from homology"/>
<evidence type="ECO:0000256" key="11">
    <source>
        <dbReference type="ARBA" id="ARBA00023136"/>
    </source>
</evidence>
<keyword evidence="14" id="KW-0395">Inflammatory response</keyword>
<evidence type="ECO:0000256" key="18">
    <source>
        <dbReference type="SAM" id="SignalP"/>
    </source>
</evidence>
<keyword evidence="4" id="KW-0433">Leucine-rich repeat</keyword>
<dbReference type="Pfam" id="PF13855">
    <property type="entry name" value="LRR_8"/>
    <property type="match status" value="4"/>
</dbReference>
<dbReference type="InterPro" id="IPR003591">
    <property type="entry name" value="Leu-rich_rpt_typical-subtyp"/>
</dbReference>
<organism evidence="20 21">
    <name type="scientific">Electrophorus electricus</name>
    <name type="common">Electric eel</name>
    <name type="synonym">Gymnotus electricus</name>
    <dbReference type="NCBI Taxonomy" id="8005"/>
    <lineage>
        <taxon>Eukaryota</taxon>
        <taxon>Metazoa</taxon>
        <taxon>Chordata</taxon>
        <taxon>Craniata</taxon>
        <taxon>Vertebrata</taxon>
        <taxon>Euteleostomi</taxon>
        <taxon>Actinopterygii</taxon>
        <taxon>Neopterygii</taxon>
        <taxon>Teleostei</taxon>
        <taxon>Ostariophysi</taxon>
        <taxon>Gymnotiformes</taxon>
        <taxon>Gymnotoidei</taxon>
        <taxon>Gymnotidae</taxon>
        <taxon>Electrophorus</taxon>
    </lineage>
</organism>
<evidence type="ECO:0000256" key="4">
    <source>
        <dbReference type="ARBA" id="ARBA00022614"/>
    </source>
</evidence>
<dbReference type="STRING" id="8005.ENSEEEP00000026827"/>
<dbReference type="PANTHER" id="PTHR47410">
    <property type="entry name" value="TOLL-LIKE RECEPTOR 7-RELATED"/>
    <property type="match status" value="1"/>
</dbReference>
<keyword evidence="21" id="KW-1185">Reference proteome</keyword>
<dbReference type="SMART" id="SM00082">
    <property type="entry name" value="LRRCT"/>
    <property type="match status" value="1"/>
</dbReference>
<dbReference type="Pfam" id="PF00560">
    <property type="entry name" value="LRR_1"/>
    <property type="match status" value="1"/>
</dbReference>
<dbReference type="SUPFAM" id="SSF52200">
    <property type="entry name" value="Toll/Interleukin receptor TIR domain"/>
    <property type="match status" value="1"/>
</dbReference>
<reference evidence="21" key="2">
    <citation type="journal article" date="2017" name="Sci. Adv.">
        <title>A tail of two voltages: Proteomic comparison of the three electric organs of the electric eel.</title>
        <authorList>
            <person name="Traeger L.L."/>
            <person name="Sabat G."/>
            <person name="Barrett-Wilt G.A."/>
            <person name="Wells G.B."/>
            <person name="Sussman M.R."/>
        </authorList>
    </citation>
    <scope>NUCLEOTIDE SEQUENCE [LARGE SCALE GENOMIC DNA]</scope>
</reference>
<dbReference type="InterPro" id="IPR001611">
    <property type="entry name" value="Leu-rich_rpt"/>
</dbReference>
<dbReference type="GO" id="GO:0032755">
    <property type="term" value="P:positive regulation of interleukin-6 production"/>
    <property type="evidence" value="ECO:0007669"/>
    <property type="project" value="TreeGrafter"/>
</dbReference>
<keyword evidence="5 17" id="KW-0812">Transmembrane</keyword>
<dbReference type="SMART" id="SM00365">
    <property type="entry name" value="LRR_SD22"/>
    <property type="match status" value="6"/>
</dbReference>
<feature type="transmembrane region" description="Helical" evidence="17">
    <location>
        <begin position="816"/>
        <end position="841"/>
    </location>
</feature>
<dbReference type="FunFam" id="3.40.50.10140:FF:000003">
    <property type="entry name" value="Toll-like receptor 7"/>
    <property type="match status" value="1"/>
</dbReference>
<accession>A0A4W4FR20</accession>
<evidence type="ECO:0000256" key="6">
    <source>
        <dbReference type="ARBA" id="ARBA00022729"/>
    </source>
</evidence>
<dbReference type="Proteomes" id="UP000314983">
    <property type="component" value="Chromosome 25"/>
</dbReference>
<dbReference type="PROSITE" id="PS50104">
    <property type="entry name" value="TIR"/>
    <property type="match status" value="1"/>
</dbReference>
<dbReference type="OMA" id="LSWNCYF"/>
<dbReference type="InterPro" id="IPR000483">
    <property type="entry name" value="Cys-rich_flank_reg_C"/>
</dbReference>
<dbReference type="GO" id="GO:0005886">
    <property type="term" value="C:plasma membrane"/>
    <property type="evidence" value="ECO:0007669"/>
    <property type="project" value="TreeGrafter"/>
</dbReference>
<evidence type="ECO:0000256" key="13">
    <source>
        <dbReference type="ARBA" id="ARBA00023180"/>
    </source>
</evidence>
<dbReference type="Pfam" id="PF13676">
    <property type="entry name" value="TIR_2"/>
    <property type="match status" value="1"/>
</dbReference>
<evidence type="ECO:0000256" key="14">
    <source>
        <dbReference type="ARBA" id="ARBA00023198"/>
    </source>
</evidence>
<feature type="compositionally biased region" description="Low complexity" evidence="16">
    <location>
        <begin position="438"/>
        <end position="449"/>
    </location>
</feature>
<evidence type="ECO:0000256" key="3">
    <source>
        <dbReference type="ARBA" id="ARBA00022588"/>
    </source>
</evidence>
<keyword evidence="6 18" id="KW-0732">Signal</keyword>
<evidence type="ECO:0000256" key="5">
    <source>
        <dbReference type="ARBA" id="ARBA00022692"/>
    </source>
</evidence>
<feature type="domain" description="TIR" evidence="19">
    <location>
        <begin position="865"/>
        <end position="1009"/>
    </location>
</feature>
<dbReference type="PROSITE" id="PS51450">
    <property type="entry name" value="LRR"/>
    <property type="match status" value="4"/>
</dbReference>
<keyword evidence="13" id="KW-0325">Glycoprotein</keyword>
<evidence type="ECO:0000256" key="2">
    <source>
        <dbReference type="ARBA" id="ARBA00009634"/>
    </source>
</evidence>
<dbReference type="GO" id="GO:0002224">
    <property type="term" value="P:toll-like receptor signaling pathway"/>
    <property type="evidence" value="ECO:0007669"/>
    <property type="project" value="TreeGrafter"/>
</dbReference>
<sequence>MNSSTYWLRISCWLMVAFLISPASCKLNEKLLRTHPCDVHENTTVQKVVFNCHGRGLREVPLVFKNATSLDLSENKIRNLKTDSLKDLQKLTDLNLNWLNQHHEVNITPGVFANLTNLQRLQLNGVGLRSIPDQLPNSLKQLRLIENKILSLSTSSFSQVTKLTHLYLSRNCYYWNSCLKVFKIENGSLLVFTNLTSLTLSYNNLSHVPRHLPVSIRTLDLASNSIAHIGEDDFKELHDLIILKLQGNCPRCHNAPYPCTPCPNRSIEIHDRAFDSLKHLELLHLAGNSIYYMRSAWFKNLLNLRKLFLSYNFLSEAIEHGGFLSNLPLLKMLDLSFNYALRSYPDTVRLAPSFANLTSLRTLHIQGLVFKEIDNCTLAPLYKLQNLSVLNLGVNFIVRAKSNVFRKFSYLKLLYLSENRLYPLTTSEVRNPGNTVKSPSSLPRLSGSGTQREQSFEVSKMLVKRECYTAGRVLDLSRNNLFFISPEQFEGYKNISCLNLSRNGFAAAPNGSEFTSLPHLKYLDLSFNKIDLAYYNAFKELQKLEVLDLSFNPHYFTVSGVTHNLDFLKNLPNLRVLNMSSNSIFTLTTKQMHSDSLNELQFQHNNLGMLWREKDRSYDKLFQYLTNLTYLDISYNHIGKIPNRVYNYLPVKIKTLRLTHNDLVNFNWTLIRNLKQLEELILSHNYLLYISNNLSDSAPSLRYLDLSHNKISWLSSGFLNCTVNLHWLDLSYNRLESINQSTFSSKQENHLRNLCLHKNPFRCTCDILDFILWIRDSDVKIPRLATSVKCNTPQQVRGIGVIFFDIKECIDAEVAFLAYFFSTSFIFCVTFVATVMHMFYWDASYVFYYLKAKLKGYQQLSSAESVYDAFITYDTKDPLVSDWVLNQLRVQLEERGERLLPVCLEERDWVPGCPVLESMAQSIQQSRKTVFVLTRAYVTSGAFKMAVYLAHQRLLDESEDVIVLLLLEPSLPRSHFLRLRKRLCGHSVLEWPHTPAAEPWFWQNLRNAIHMENRVMYNKIYSRYFTTRKKVEVD</sequence>
<comment type="similarity">
    <text evidence="2">Belongs to the Toll-like receptor family.</text>
</comment>
<dbReference type="GO" id="GO:0051607">
    <property type="term" value="P:defense response to virus"/>
    <property type="evidence" value="ECO:0007669"/>
    <property type="project" value="TreeGrafter"/>
</dbReference>
<name>A0A4W4FR20_ELEEL</name>
<dbReference type="FunFam" id="3.80.10.10:FF:000037">
    <property type="entry name" value="Toll-like receptor 7"/>
    <property type="match status" value="1"/>
</dbReference>
<evidence type="ECO:0000313" key="21">
    <source>
        <dbReference type="Proteomes" id="UP000314983"/>
    </source>
</evidence>
<dbReference type="PANTHER" id="PTHR47410:SF1">
    <property type="entry name" value="TOLL-LIKE RECEPTOR 8"/>
    <property type="match status" value="1"/>
</dbReference>
<dbReference type="GO" id="GO:1902533">
    <property type="term" value="P:positive regulation of intracellular signal transduction"/>
    <property type="evidence" value="ECO:0007669"/>
    <property type="project" value="UniProtKB-ARBA"/>
</dbReference>
<gene>
    <name evidence="20" type="primary">TLR8</name>
</gene>
<dbReference type="GO" id="GO:0038187">
    <property type="term" value="F:pattern recognition receptor activity"/>
    <property type="evidence" value="ECO:0007669"/>
    <property type="project" value="TreeGrafter"/>
</dbReference>
<evidence type="ECO:0000256" key="8">
    <source>
        <dbReference type="ARBA" id="ARBA00022753"/>
    </source>
</evidence>
<keyword evidence="8" id="KW-0967">Endosome</keyword>
<evidence type="ECO:0000256" key="7">
    <source>
        <dbReference type="ARBA" id="ARBA00022737"/>
    </source>
</evidence>
<dbReference type="GO" id="GO:0006954">
    <property type="term" value="P:inflammatory response"/>
    <property type="evidence" value="ECO:0007669"/>
    <property type="project" value="UniProtKB-KW"/>
</dbReference>
<evidence type="ECO:0000259" key="19">
    <source>
        <dbReference type="PROSITE" id="PS50104"/>
    </source>
</evidence>
<keyword evidence="3" id="KW-0399">Innate immunity</keyword>
<evidence type="ECO:0000256" key="17">
    <source>
        <dbReference type="SAM" id="Phobius"/>
    </source>
</evidence>
<keyword evidence="12" id="KW-0675">Receptor</keyword>
<evidence type="ECO:0000256" key="9">
    <source>
        <dbReference type="ARBA" id="ARBA00022859"/>
    </source>
</evidence>
<feature type="signal peptide" evidence="18">
    <location>
        <begin position="1"/>
        <end position="25"/>
    </location>
</feature>
<dbReference type="GO" id="GO:0007249">
    <property type="term" value="P:canonical NF-kappaB signal transduction"/>
    <property type="evidence" value="ECO:0007669"/>
    <property type="project" value="TreeGrafter"/>
</dbReference>
<feature type="chain" id="PRO_5044265197" description="TIR domain-containing protein" evidence="18">
    <location>
        <begin position="26"/>
        <end position="1034"/>
    </location>
</feature>
<dbReference type="SMART" id="SM00255">
    <property type="entry name" value="TIR"/>
    <property type="match status" value="1"/>
</dbReference>
<keyword evidence="10 17" id="KW-1133">Transmembrane helix</keyword>
<evidence type="ECO:0000313" key="20">
    <source>
        <dbReference type="Ensembl" id="ENSEEEP00000026827.2"/>
    </source>
</evidence>
<reference evidence="20" key="3">
    <citation type="submission" date="2020-05" db="EMBL/GenBank/DDBJ databases">
        <title>Electrophorus electricus (electric eel) genome, fEleEle1, primary haplotype.</title>
        <authorList>
            <person name="Myers G."/>
            <person name="Meyer A."/>
            <person name="Fedrigo O."/>
            <person name="Formenti G."/>
            <person name="Rhie A."/>
            <person name="Tracey A."/>
            <person name="Sims Y."/>
            <person name="Jarvis E.D."/>
        </authorList>
    </citation>
    <scope>NUCLEOTIDE SEQUENCE [LARGE SCALE GENOMIC DNA]</scope>
</reference>
<evidence type="ECO:0000256" key="15">
    <source>
        <dbReference type="ARBA" id="ARBA00046288"/>
    </source>
</evidence>
<dbReference type="InterPro" id="IPR032675">
    <property type="entry name" value="LRR_dom_sf"/>
</dbReference>